<sequence>YSYDQNGNLRTDSRKGLNFEYNHLNLSKKVTKGSTGESISYLYDASGRKLRKETAGGNRDYIGGIEYGNNGNIEFVQTEEGRAVNTGGTYSYEYMLKDHLGNTRAVVKQDGSILQTPDYYAFGMELNRNRLTPSPDNRYKYNGKELQTELGLGQYDYGARFYDAVVGRFTTMDPLTNKYASFTPYNYTFNNPVRFIDPDGRDTALYNAIGGQLITRKPGGEKTAIYTVDGNSDSFDSDNPWANAEALTYQVGRKSGGLSGRSFRSNHPLRNIGTRVGSQVFLEDLLDLTSEFTSIVRSGIPEFSALRGLSTRGGFLSDRAEAFQDLVTDGAKYDLKSLTTSDGTPSYAASVIGEWSILNGTLRRYDDYGNISYGAFGVAAGFSQSFLFQGSNLNQLWKDITGKTNGSGDERRDIDMMRTGIVNYQFYLKK</sequence>
<protein>
    <recommendedName>
        <fullName evidence="1">Bacterial toxin 44 domain-containing protein</fullName>
    </recommendedName>
</protein>
<dbReference type="Proteomes" id="UP000245647">
    <property type="component" value="Unassembled WGS sequence"/>
</dbReference>
<dbReference type="Gene3D" id="2.180.10.10">
    <property type="entry name" value="RHS repeat-associated core"/>
    <property type="match status" value="1"/>
</dbReference>
<dbReference type="InterPro" id="IPR028946">
    <property type="entry name" value="Ntox44"/>
</dbReference>
<reference evidence="2 3" key="1">
    <citation type="submission" date="2018-04" db="EMBL/GenBank/DDBJ databases">
        <title>Pedobacter chongqingensis sp. nov., isolated from a rottenly hemp rope.</title>
        <authorList>
            <person name="Cai Y."/>
        </authorList>
    </citation>
    <scope>NUCLEOTIDE SEQUENCE [LARGE SCALE GENOMIC DNA]</scope>
    <source>
        <strain evidence="2 3">FJ4-8</strain>
    </source>
</reference>
<evidence type="ECO:0000313" key="3">
    <source>
        <dbReference type="Proteomes" id="UP000245647"/>
    </source>
</evidence>
<accession>A0A2U2P9D8</accession>
<organism evidence="2 3">
    <name type="scientific">Pararcticibacter amylolyticus</name>
    <dbReference type="NCBI Taxonomy" id="2173175"/>
    <lineage>
        <taxon>Bacteria</taxon>
        <taxon>Pseudomonadati</taxon>
        <taxon>Bacteroidota</taxon>
        <taxon>Sphingobacteriia</taxon>
        <taxon>Sphingobacteriales</taxon>
        <taxon>Sphingobacteriaceae</taxon>
        <taxon>Pararcticibacter</taxon>
    </lineage>
</organism>
<evidence type="ECO:0000313" key="2">
    <source>
        <dbReference type="EMBL" id="PWG77914.1"/>
    </source>
</evidence>
<proteinExistence type="predicted"/>
<feature type="non-terminal residue" evidence="2">
    <location>
        <position position="1"/>
    </location>
</feature>
<evidence type="ECO:0000259" key="1">
    <source>
        <dbReference type="Pfam" id="PF15607"/>
    </source>
</evidence>
<dbReference type="PANTHER" id="PTHR32305">
    <property type="match status" value="1"/>
</dbReference>
<keyword evidence="3" id="KW-1185">Reference proteome</keyword>
<dbReference type="EMBL" id="QEAS01000060">
    <property type="protein sequence ID" value="PWG77914.1"/>
    <property type="molecule type" value="Genomic_DNA"/>
</dbReference>
<name>A0A2U2P9D8_9SPHI</name>
<dbReference type="InterPro" id="IPR050708">
    <property type="entry name" value="T6SS_VgrG/RHS"/>
</dbReference>
<gene>
    <name evidence="2" type="ORF">DDR33_24990</name>
</gene>
<dbReference type="RefSeq" id="WP_238387945.1">
    <property type="nucleotide sequence ID" value="NZ_QEAS01000060.1"/>
</dbReference>
<dbReference type="AlphaFoldDB" id="A0A2U2P9D8"/>
<dbReference type="NCBIfam" id="TIGR03696">
    <property type="entry name" value="Rhs_assc_core"/>
    <property type="match status" value="1"/>
</dbReference>
<dbReference type="Pfam" id="PF15607">
    <property type="entry name" value="Ntox44"/>
    <property type="match status" value="1"/>
</dbReference>
<feature type="domain" description="Bacterial toxin 44" evidence="1">
    <location>
        <begin position="324"/>
        <end position="425"/>
    </location>
</feature>
<dbReference type="InterPro" id="IPR022385">
    <property type="entry name" value="Rhs_assc_core"/>
</dbReference>
<comment type="caution">
    <text evidence="2">The sequence shown here is derived from an EMBL/GenBank/DDBJ whole genome shotgun (WGS) entry which is preliminary data.</text>
</comment>
<dbReference type="PANTHER" id="PTHR32305:SF15">
    <property type="entry name" value="PROTEIN RHSA-RELATED"/>
    <property type="match status" value="1"/>
</dbReference>